<comment type="caution">
    <text evidence="3">The sequence shown here is derived from an EMBL/GenBank/DDBJ whole genome shotgun (WGS) entry which is preliminary data.</text>
</comment>
<dbReference type="InterPro" id="IPR000719">
    <property type="entry name" value="Prot_kinase_dom"/>
</dbReference>
<dbReference type="InterPro" id="IPR051681">
    <property type="entry name" value="Ser/Thr_Kinases-Pseudokinases"/>
</dbReference>
<dbReference type="Proteomes" id="UP000266196">
    <property type="component" value="Unassembled WGS sequence"/>
</dbReference>
<feature type="compositionally biased region" description="Low complexity" evidence="1">
    <location>
        <begin position="1"/>
        <end position="19"/>
    </location>
</feature>
<dbReference type="EMBL" id="QUTE01017196">
    <property type="protein sequence ID" value="RHY94104.1"/>
    <property type="molecule type" value="Genomic_DNA"/>
</dbReference>
<dbReference type="VEuPathDB" id="FungiDB:H257_13005"/>
<accession>A0A397EPI1</accession>
<dbReference type="InterPro" id="IPR001245">
    <property type="entry name" value="Ser-Thr/Tyr_kinase_cat_dom"/>
</dbReference>
<name>A0A397EPI1_APHAT</name>
<feature type="domain" description="Protein kinase" evidence="2">
    <location>
        <begin position="88"/>
        <end position="369"/>
    </location>
</feature>
<dbReference type="AlphaFoldDB" id="A0A397EPI1"/>
<dbReference type="GO" id="GO:0004674">
    <property type="term" value="F:protein serine/threonine kinase activity"/>
    <property type="evidence" value="ECO:0007669"/>
    <property type="project" value="TreeGrafter"/>
</dbReference>
<evidence type="ECO:0000313" key="4">
    <source>
        <dbReference type="Proteomes" id="UP000266196"/>
    </source>
</evidence>
<dbReference type="GO" id="GO:0005524">
    <property type="term" value="F:ATP binding"/>
    <property type="evidence" value="ECO:0007669"/>
    <property type="project" value="InterPro"/>
</dbReference>
<dbReference type="PANTHER" id="PTHR44329">
    <property type="entry name" value="SERINE/THREONINE-PROTEIN KINASE TNNI3K-RELATED"/>
    <property type="match status" value="1"/>
</dbReference>
<feature type="region of interest" description="Disordered" evidence="1">
    <location>
        <begin position="369"/>
        <end position="391"/>
    </location>
</feature>
<protein>
    <recommendedName>
        <fullName evidence="2">Protein kinase domain-containing protein</fullName>
    </recommendedName>
</protein>
<organism evidence="3 4">
    <name type="scientific">Aphanomyces astaci</name>
    <name type="common">Crayfish plague agent</name>
    <dbReference type="NCBI Taxonomy" id="112090"/>
    <lineage>
        <taxon>Eukaryota</taxon>
        <taxon>Sar</taxon>
        <taxon>Stramenopiles</taxon>
        <taxon>Oomycota</taxon>
        <taxon>Saprolegniomycetes</taxon>
        <taxon>Saprolegniales</taxon>
        <taxon>Verrucalvaceae</taxon>
        <taxon>Aphanomyces</taxon>
    </lineage>
</organism>
<evidence type="ECO:0000259" key="2">
    <source>
        <dbReference type="PROSITE" id="PS50011"/>
    </source>
</evidence>
<gene>
    <name evidence="3" type="ORF">DYB31_002602</name>
</gene>
<dbReference type="PANTHER" id="PTHR44329:SF214">
    <property type="entry name" value="PROTEIN KINASE DOMAIN-CONTAINING PROTEIN"/>
    <property type="match status" value="1"/>
</dbReference>
<dbReference type="SUPFAM" id="SSF56112">
    <property type="entry name" value="Protein kinase-like (PK-like)"/>
    <property type="match status" value="1"/>
</dbReference>
<feature type="region of interest" description="Disordered" evidence="1">
    <location>
        <begin position="1"/>
        <end position="24"/>
    </location>
</feature>
<evidence type="ECO:0000313" key="3">
    <source>
        <dbReference type="EMBL" id="RHY94104.1"/>
    </source>
</evidence>
<dbReference type="Gene3D" id="1.10.510.10">
    <property type="entry name" value="Transferase(Phosphotransferase) domain 1"/>
    <property type="match status" value="1"/>
</dbReference>
<proteinExistence type="predicted"/>
<dbReference type="InterPro" id="IPR011009">
    <property type="entry name" value="Kinase-like_dom_sf"/>
</dbReference>
<evidence type="ECO:0000256" key="1">
    <source>
        <dbReference type="SAM" id="MobiDB-lite"/>
    </source>
</evidence>
<reference evidence="3 4" key="1">
    <citation type="submission" date="2018-08" db="EMBL/GenBank/DDBJ databases">
        <title>Aphanomyces genome sequencing and annotation.</title>
        <authorList>
            <person name="Minardi D."/>
            <person name="Oidtmann B."/>
            <person name="Van Der Giezen M."/>
            <person name="Studholme D.J."/>
        </authorList>
    </citation>
    <scope>NUCLEOTIDE SEQUENCE [LARGE SCALE GENOMIC DNA]</scope>
    <source>
        <strain evidence="3 4">197901</strain>
    </source>
</reference>
<sequence>MGCASSTAAAHTQSATTRSYLSRSHGLFSPPRRLNETLGPFRQVNSFSSSMTLTKERSNHSFLPQSLGPLPNDDDGVDWAEFRLLEPYKDIYWIDHDDITIVRTLPSTYMKTEIATWNGRSVLIKSVDLSKSPAEIAKSRKALISEVTSMVRIQHPNIVSFLGFNLSPQRGIVCVSEFMEQKTLRVHLDTPKAAASMSWATDKITFAVDICQALAYMHGLKPPLIHRNIKANKVLLNSSLRAKLSGFGVSRARIFEDEMTAKIGDIEWSAPELLVDGEDYTEKVDVYSFGIVLTELDTCALPFAEAKSNMHGTDFTNALATGAIRPKLSADCPAVIIRVIKHCLQHDPHLRPTSAKVLDMLNEARTQLLTPPGRSEQDLGKTGFVNNSSVV</sequence>
<dbReference type="PROSITE" id="PS50011">
    <property type="entry name" value="PROTEIN_KINASE_DOM"/>
    <property type="match status" value="1"/>
</dbReference>
<dbReference type="Pfam" id="PF07714">
    <property type="entry name" value="PK_Tyr_Ser-Thr"/>
    <property type="match status" value="1"/>
</dbReference>